<keyword evidence="4" id="KW-1185">Reference proteome</keyword>
<protein>
    <submittedName>
        <fullName evidence="3">Class I SAM-dependent methyltransferase</fullName>
    </submittedName>
</protein>
<dbReference type="CDD" id="cd02440">
    <property type="entry name" value="AdoMet_MTases"/>
    <property type="match status" value="1"/>
</dbReference>
<feature type="region of interest" description="Disordered" evidence="1">
    <location>
        <begin position="38"/>
        <end position="57"/>
    </location>
</feature>
<dbReference type="InterPro" id="IPR025714">
    <property type="entry name" value="Methyltranfer_dom"/>
</dbReference>
<feature type="domain" description="Methyltransferase" evidence="2">
    <location>
        <begin position="113"/>
        <end position="209"/>
    </location>
</feature>
<evidence type="ECO:0000313" key="3">
    <source>
        <dbReference type="EMBL" id="QBK30797.1"/>
    </source>
</evidence>
<dbReference type="Gene3D" id="3.40.50.150">
    <property type="entry name" value="Vaccinia Virus protein VP39"/>
    <property type="match status" value="1"/>
</dbReference>
<dbReference type="EMBL" id="CP036532">
    <property type="protein sequence ID" value="QBK30797.1"/>
    <property type="molecule type" value="Genomic_DNA"/>
</dbReference>
<sequence length="314" mass="35396">MGLLSPSRGDAVAHAPCCSVIMDPCRMRMAPRIEDSVIASHENPEGRPRGPRSWPDHARLVKTGSEMDSKKAADDWTSFDERQLAYHTTQWKNPKESTKAFEAFIAHRLDGSRRIIDLGAGTGAATAFLAGRHPATDFVAADYVSDFLRIGENVAKNQGLDNLAFRQLDWMEMPETTEFDGVVSLQTLSWLPEPVEPLVQVFTKLKPEWFALTSLFYEGDISCTISVHEHVTGQRFFYNVYAIPEIRRVCAEHGYHIASTKRFEIGIDLEKPDNLDAMGTYTRRVVTESSDTIERLQISGPILMPWHMLLIERS</sequence>
<dbReference type="AlphaFoldDB" id="A0A4P6V076"/>
<accession>A0A4P6V076</accession>
<organism evidence="3 4">
    <name type="scientific">Roseitalea porphyridii</name>
    <dbReference type="NCBI Taxonomy" id="1852022"/>
    <lineage>
        <taxon>Bacteria</taxon>
        <taxon>Pseudomonadati</taxon>
        <taxon>Pseudomonadota</taxon>
        <taxon>Alphaproteobacteria</taxon>
        <taxon>Hyphomicrobiales</taxon>
        <taxon>Ahrensiaceae</taxon>
        <taxon>Roseitalea</taxon>
    </lineage>
</organism>
<keyword evidence="3" id="KW-0808">Transferase</keyword>
<reference evidence="3 4" key="1">
    <citation type="journal article" date="2017" name="Int. J. Syst. Evol. Microbiol.">
        <title>Roseitalea porphyridii gen. nov., sp. nov., isolated from a red alga, and reclassification of Hoeflea suaedae Chung et al. 2013 as Pseudohoeflea suaedae gen. nov., comb. nov.</title>
        <authorList>
            <person name="Hyeon J.W."/>
            <person name="Jeong S.E."/>
            <person name="Baek K."/>
            <person name="Jeon C.O."/>
        </authorList>
    </citation>
    <scope>NUCLEOTIDE SEQUENCE [LARGE SCALE GENOMIC DNA]</scope>
    <source>
        <strain evidence="3 4">MA7-20</strain>
    </source>
</reference>
<gene>
    <name evidence="3" type="ORF">E0E05_09435</name>
</gene>
<dbReference type="Pfam" id="PF13847">
    <property type="entry name" value="Methyltransf_31"/>
    <property type="match status" value="1"/>
</dbReference>
<dbReference type="GO" id="GO:0008168">
    <property type="term" value="F:methyltransferase activity"/>
    <property type="evidence" value="ECO:0007669"/>
    <property type="project" value="UniProtKB-KW"/>
</dbReference>
<dbReference type="Proteomes" id="UP000293719">
    <property type="component" value="Chromosome"/>
</dbReference>
<evidence type="ECO:0000313" key="4">
    <source>
        <dbReference type="Proteomes" id="UP000293719"/>
    </source>
</evidence>
<dbReference type="InterPro" id="IPR029063">
    <property type="entry name" value="SAM-dependent_MTases_sf"/>
</dbReference>
<dbReference type="SUPFAM" id="SSF53335">
    <property type="entry name" value="S-adenosyl-L-methionine-dependent methyltransferases"/>
    <property type="match status" value="1"/>
</dbReference>
<keyword evidence="3" id="KW-0489">Methyltransferase</keyword>
<feature type="compositionally biased region" description="Basic and acidic residues" evidence="1">
    <location>
        <begin position="42"/>
        <end position="57"/>
    </location>
</feature>
<name>A0A4P6V076_9HYPH</name>
<dbReference type="GO" id="GO:0032259">
    <property type="term" value="P:methylation"/>
    <property type="evidence" value="ECO:0007669"/>
    <property type="project" value="UniProtKB-KW"/>
</dbReference>
<proteinExistence type="predicted"/>
<evidence type="ECO:0000259" key="2">
    <source>
        <dbReference type="Pfam" id="PF13847"/>
    </source>
</evidence>
<dbReference type="KEGG" id="rpod:E0E05_09435"/>
<evidence type="ECO:0000256" key="1">
    <source>
        <dbReference type="SAM" id="MobiDB-lite"/>
    </source>
</evidence>